<sequence length="82" mass="9149">MLEHVRVAAPDRSIIGARVSIRVHDEEPGKFRDLLGHLVDLTHVQDKNGVIKEFDPAAILAWKVVGERAGTHVAQAQDRVHR</sequence>
<dbReference type="EMBL" id="CAEZSV010000029">
    <property type="protein sequence ID" value="CAB4548282.1"/>
    <property type="molecule type" value="Genomic_DNA"/>
</dbReference>
<dbReference type="AlphaFoldDB" id="A0A6J6CA71"/>
<evidence type="ECO:0000313" key="1">
    <source>
        <dbReference type="EMBL" id="CAB4548282.1"/>
    </source>
</evidence>
<name>A0A6J6CA71_9ZZZZ</name>
<gene>
    <name evidence="1" type="ORF">UFOPK1506_00267</name>
</gene>
<accession>A0A6J6CA71</accession>
<organism evidence="1">
    <name type="scientific">freshwater metagenome</name>
    <dbReference type="NCBI Taxonomy" id="449393"/>
    <lineage>
        <taxon>unclassified sequences</taxon>
        <taxon>metagenomes</taxon>
        <taxon>ecological metagenomes</taxon>
    </lineage>
</organism>
<protein>
    <submittedName>
        <fullName evidence="1">Unannotated protein</fullName>
    </submittedName>
</protein>
<reference evidence="1" key="1">
    <citation type="submission" date="2020-05" db="EMBL/GenBank/DDBJ databases">
        <authorList>
            <person name="Chiriac C."/>
            <person name="Salcher M."/>
            <person name="Ghai R."/>
            <person name="Kavagutti S V."/>
        </authorList>
    </citation>
    <scope>NUCLEOTIDE SEQUENCE</scope>
</reference>
<proteinExistence type="predicted"/>